<evidence type="ECO:0000256" key="16">
    <source>
        <dbReference type="HAMAP-Rule" id="MF_00037"/>
    </source>
</evidence>
<dbReference type="NCBIfam" id="TIGR00179">
    <property type="entry name" value="murB"/>
    <property type="match status" value="1"/>
</dbReference>
<comment type="caution">
    <text evidence="18">The sequence shown here is derived from an EMBL/GenBank/DDBJ whole genome shotgun (WGS) entry which is preliminary data.</text>
</comment>
<evidence type="ECO:0000259" key="17">
    <source>
        <dbReference type="PROSITE" id="PS51387"/>
    </source>
</evidence>
<feature type="domain" description="FAD-binding PCMH-type" evidence="17">
    <location>
        <begin position="17"/>
        <end position="180"/>
    </location>
</feature>
<evidence type="ECO:0000256" key="5">
    <source>
        <dbReference type="ARBA" id="ARBA00022490"/>
    </source>
</evidence>
<dbReference type="Gene3D" id="3.30.43.10">
    <property type="entry name" value="Uridine Diphospho-n-acetylenolpyruvylglucosamine Reductase, domain 2"/>
    <property type="match status" value="1"/>
</dbReference>
<reference evidence="18 19" key="1">
    <citation type="journal article" date="2015" name="Nature">
        <title>rRNA introns, odd ribosomes, and small enigmatic genomes across a large radiation of phyla.</title>
        <authorList>
            <person name="Brown C.T."/>
            <person name="Hug L.A."/>
            <person name="Thomas B.C."/>
            <person name="Sharon I."/>
            <person name="Castelle C.J."/>
            <person name="Singh A."/>
            <person name="Wilkins M.J."/>
            <person name="Williams K.H."/>
            <person name="Banfield J.F."/>
        </authorList>
    </citation>
    <scope>NUCLEOTIDE SEQUENCE [LARGE SCALE GENOMIC DNA]</scope>
</reference>
<evidence type="ECO:0000256" key="9">
    <source>
        <dbReference type="ARBA" id="ARBA00022857"/>
    </source>
</evidence>
<comment type="similarity">
    <text evidence="16">Belongs to the MurB family.</text>
</comment>
<evidence type="ECO:0000256" key="11">
    <source>
        <dbReference type="ARBA" id="ARBA00022984"/>
    </source>
</evidence>
<feature type="active site" description="Proton donor" evidence="16">
    <location>
        <position position="209"/>
    </location>
</feature>
<evidence type="ECO:0000256" key="12">
    <source>
        <dbReference type="ARBA" id="ARBA00023002"/>
    </source>
</evidence>
<feature type="active site" evidence="16">
    <location>
        <position position="159"/>
    </location>
</feature>
<dbReference type="Pfam" id="PF01565">
    <property type="entry name" value="FAD_binding_4"/>
    <property type="match status" value="1"/>
</dbReference>
<dbReference type="UniPathway" id="UPA00219"/>
<comment type="function">
    <text evidence="2 16">Cell wall formation.</text>
</comment>
<dbReference type="InterPro" id="IPR036318">
    <property type="entry name" value="FAD-bd_PCMH-like_sf"/>
</dbReference>
<gene>
    <name evidence="16" type="primary">murB</name>
    <name evidence="18" type="ORF">UW63_C0017G0002</name>
</gene>
<dbReference type="InterPro" id="IPR006094">
    <property type="entry name" value="Oxid_FAD_bind_N"/>
</dbReference>
<dbReference type="GO" id="GO:0071949">
    <property type="term" value="F:FAD binding"/>
    <property type="evidence" value="ECO:0007669"/>
    <property type="project" value="InterPro"/>
</dbReference>
<dbReference type="InterPro" id="IPR003170">
    <property type="entry name" value="MurB"/>
</dbReference>
<comment type="subcellular location">
    <subcellularLocation>
        <location evidence="3 16">Cytoplasm</location>
    </subcellularLocation>
</comment>
<evidence type="ECO:0000256" key="13">
    <source>
        <dbReference type="ARBA" id="ARBA00023306"/>
    </source>
</evidence>
<evidence type="ECO:0000256" key="2">
    <source>
        <dbReference type="ARBA" id="ARBA00003921"/>
    </source>
</evidence>
<keyword evidence="11 16" id="KW-0573">Peptidoglycan synthesis</keyword>
<feature type="active site" evidence="16">
    <location>
        <position position="302"/>
    </location>
</feature>
<keyword evidence="6 16" id="KW-0132">Cell division</keyword>
<keyword evidence="9 16" id="KW-0521">NADP</keyword>
<evidence type="ECO:0000313" key="19">
    <source>
        <dbReference type="Proteomes" id="UP000034154"/>
    </source>
</evidence>
<dbReference type="NCBIfam" id="NF010480">
    <property type="entry name" value="PRK13905.1"/>
    <property type="match status" value="1"/>
</dbReference>
<dbReference type="GO" id="GO:0005829">
    <property type="term" value="C:cytosol"/>
    <property type="evidence" value="ECO:0007669"/>
    <property type="project" value="TreeGrafter"/>
</dbReference>
<evidence type="ECO:0000256" key="14">
    <source>
        <dbReference type="ARBA" id="ARBA00023316"/>
    </source>
</evidence>
<keyword evidence="5 16" id="KW-0963">Cytoplasm</keyword>
<comment type="catalytic activity">
    <reaction evidence="15 16">
        <text>UDP-N-acetyl-alpha-D-muramate + NADP(+) = UDP-N-acetyl-3-O-(1-carboxyvinyl)-alpha-D-glucosamine + NADPH + H(+)</text>
        <dbReference type="Rhea" id="RHEA:12248"/>
        <dbReference type="ChEBI" id="CHEBI:15378"/>
        <dbReference type="ChEBI" id="CHEBI:57783"/>
        <dbReference type="ChEBI" id="CHEBI:58349"/>
        <dbReference type="ChEBI" id="CHEBI:68483"/>
        <dbReference type="ChEBI" id="CHEBI:70757"/>
        <dbReference type="EC" id="1.3.1.98"/>
    </reaction>
</comment>
<keyword evidence="12 16" id="KW-0560">Oxidoreductase</keyword>
<dbReference type="GO" id="GO:0009252">
    <property type="term" value="P:peptidoglycan biosynthetic process"/>
    <property type="evidence" value="ECO:0007669"/>
    <property type="project" value="UniProtKB-UniRule"/>
</dbReference>
<dbReference type="EC" id="1.3.1.98" evidence="16"/>
<dbReference type="InterPro" id="IPR016166">
    <property type="entry name" value="FAD-bd_PCMH"/>
</dbReference>
<keyword evidence="13 16" id="KW-0131">Cell cycle</keyword>
<dbReference type="InterPro" id="IPR036635">
    <property type="entry name" value="MurB_C_sf"/>
</dbReference>
<keyword evidence="8 16" id="KW-0274">FAD</keyword>
<evidence type="ECO:0000256" key="8">
    <source>
        <dbReference type="ARBA" id="ARBA00022827"/>
    </source>
</evidence>
<accession>A0A0G1LRG4</accession>
<proteinExistence type="inferred from homology"/>
<keyword evidence="14 16" id="KW-0961">Cell wall biogenesis/degradation</keyword>
<dbReference type="SUPFAM" id="SSF56194">
    <property type="entry name" value="Uridine diphospho-N-Acetylenolpyruvylglucosamine reductase, MurB, C-terminal domain"/>
    <property type="match status" value="1"/>
</dbReference>
<evidence type="ECO:0000256" key="7">
    <source>
        <dbReference type="ARBA" id="ARBA00022630"/>
    </source>
</evidence>
<protein>
    <recommendedName>
        <fullName evidence="16">UDP-N-acetylenolpyruvoylglucosamine reductase</fullName>
        <ecNumber evidence="16">1.3.1.98</ecNumber>
    </recommendedName>
    <alternativeName>
        <fullName evidence="16">UDP-N-acetylmuramate dehydrogenase</fullName>
    </alternativeName>
</protein>
<dbReference type="HAMAP" id="MF_00037">
    <property type="entry name" value="MurB"/>
    <property type="match status" value="1"/>
</dbReference>
<comment type="pathway">
    <text evidence="4 16">Cell wall biogenesis; peptidoglycan biosynthesis.</text>
</comment>
<organism evidence="18 19">
    <name type="scientific">Candidatus Uhrbacteria bacterium GW2011_GWF2_44_350</name>
    <dbReference type="NCBI Taxonomy" id="1619000"/>
    <lineage>
        <taxon>Bacteria</taxon>
        <taxon>Candidatus Uhriibacteriota</taxon>
    </lineage>
</organism>
<dbReference type="InterPro" id="IPR016169">
    <property type="entry name" value="FAD-bd_PCMH_sub2"/>
</dbReference>
<dbReference type="GO" id="GO:0008762">
    <property type="term" value="F:UDP-N-acetylmuramate dehydrogenase activity"/>
    <property type="evidence" value="ECO:0007669"/>
    <property type="project" value="UniProtKB-UniRule"/>
</dbReference>
<name>A0A0G1LRG4_9BACT</name>
<dbReference type="PANTHER" id="PTHR21071">
    <property type="entry name" value="UDP-N-ACETYLENOLPYRUVOYLGLUCOSAMINE REDUCTASE"/>
    <property type="match status" value="1"/>
</dbReference>
<dbReference type="Gene3D" id="3.90.78.10">
    <property type="entry name" value="UDP-N-acetylenolpyruvoylglucosamine reductase, C-terminal domain"/>
    <property type="match status" value="1"/>
</dbReference>
<evidence type="ECO:0000256" key="15">
    <source>
        <dbReference type="ARBA" id="ARBA00048914"/>
    </source>
</evidence>
<dbReference type="PATRIC" id="fig|1619000.3.peg.329"/>
<dbReference type="Gene3D" id="3.30.465.10">
    <property type="match status" value="1"/>
</dbReference>
<dbReference type="GO" id="GO:0008360">
    <property type="term" value="P:regulation of cell shape"/>
    <property type="evidence" value="ECO:0007669"/>
    <property type="project" value="UniProtKB-KW"/>
</dbReference>
<keyword evidence="7 16" id="KW-0285">Flavoprotein</keyword>
<dbReference type="InterPro" id="IPR016167">
    <property type="entry name" value="FAD-bd_PCMH_sub1"/>
</dbReference>
<dbReference type="PROSITE" id="PS51387">
    <property type="entry name" value="FAD_PCMH"/>
    <property type="match status" value="1"/>
</dbReference>
<dbReference type="GO" id="GO:0071555">
    <property type="term" value="P:cell wall organization"/>
    <property type="evidence" value="ECO:0007669"/>
    <property type="project" value="UniProtKB-KW"/>
</dbReference>
<comment type="cofactor">
    <cofactor evidence="1 16">
        <name>FAD</name>
        <dbReference type="ChEBI" id="CHEBI:57692"/>
    </cofactor>
</comment>
<evidence type="ECO:0000313" key="18">
    <source>
        <dbReference type="EMBL" id="KKT71402.1"/>
    </source>
</evidence>
<dbReference type="GO" id="GO:0051301">
    <property type="term" value="P:cell division"/>
    <property type="evidence" value="ECO:0007669"/>
    <property type="project" value="UniProtKB-KW"/>
</dbReference>
<dbReference type="AlphaFoldDB" id="A0A0G1LRG4"/>
<dbReference type="PANTHER" id="PTHR21071:SF4">
    <property type="entry name" value="UDP-N-ACETYLENOLPYRUVOYLGLUCOSAMINE REDUCTASE"/>
    <property type="match status" value="1"/>
</dbReference>
<dbReference type="Pfam" id="PF02873">
    <property type="entry name" value="MurB_C"/>
    <property type="match status" value="1"/>
</dbReference>
<dbReference type="EMBL" id="LCJB01000017">
    <property type="protein sequence ID" value="KKT71402.1"/>
    <property type="molecule type" value="Genomic_DNA"/>
</dbReference>
<evidence type="ECO:0000256" key="3">
    <source>
        <dbReference type="ARBA" id="ARBA00004496"/>
    </source>
</evidence>
<evidence type="ECO:0000256" key="6">
    <source>
        <dbReference type="ARBA" id="ARBA00022618"/>
    </source>
</evidence>
<evidence type="ECO:0000256" key="10">
    <source>
        <dbReference type="ARBA" id="ARBA00022960"/>
    </source>
</evidence>
<dbReference type="SUPFAM" id="SSF56176">
    <property type="entry name" value="FAD-binding/transporter-associated domain-like"/>
    <property type="match status" value="1"/>
</dbReference>
<dbReference type="InterPro" id="IPR011601">
    <property type="entry name" value="MurB_C"/>
</dbReference>
<keyword evidence="10 16" id="KW-0133">Cell shape</keyword>
<evidence type="ECO:0000256" key="1">
    <source>
        <dbReference type="ARBA" id="ARBA00001974"/>
    </source>
</evidence>
<sequence length="308" mass="33528">MLNLIEHESLSKHTTWRIGGPARWFLEAKSVEEIIEAIEFAKKNNAPWFVLSGGSNVLVSDAGFDGLVIHLALREVSVEGNKLTVGAGAPVVFVARAAAEAGLSGLEWMATLPGTIGGAVRGNAGCFGCETKDNLVSVAVLRDGQVVQLSKNEMFFGYRDSSFKKNKDIILSAIFELTTGESATIKTKMDELLAKRLSAQPPAGGTAGCVFKNYLLRDGELERLKKEADIPQEMLDKKIISAGWLIDQMDFKGRQIDGVQVSEKHANFIVNLGNAKAEAVVQLISLIKTQARDRFGIQLEEEIEYLGF</sequence>
<evidence type="ECO:0000256" key="4">
    <source>
        <dbReference type="ARBA" id="ARBA00004752"/>
    </source>
</evidence>
<dbReference type="Proteomes" id="UP000034154">
    <property type="component" value="Unassembled WGS sequence"/>
</dbReference>